<sequence>MAHSHEAGALHAPHNGATAVVPAWLTPPADVNELLPQLWARTVTRGADGSLQVGGIAVAELVEQFGTPLYVLDEEDFRARAAQFRDAFATAFADLCGGADVYYAAKSFIATGVARWISEDGLNLDTASGGELALGLRGGVPGERIALHGNNKSRSEIHAALTAGVGRIVLDSLGEIDLVADVARELDVVAPVFIRVTVGVEAHTHSYIATAHEDQKFGLSLAGGQALTAVEAVLARPELSLRGLHSHIGSQIFDLGGFEVSARRLLELHARIEHSYGVTLPEIDLGGGFGMAYTSEHTPLAPERIATRLAEIVARECLVQGVAVPKVSVEPGRAISGPSTFTLYEVGAVKDVALEGGTSRRYVSVDGGMSDNIRTALYDADYSATLASRASQAPGVLSRVVGKHCESGDVVVKDEFLPSDAGAGDLLAVPGTGAYCRSMASNYNQVPRPAVVAVRDGVARLLVRRETPEDLLALDAG</sequence>
<feature type="binding site" evidence="6">
    <location>
        <begin position="330"/>
        <end position="333"/>
    </location>
    <ligand>
        <name>pyridoxal 5'-phosphate</name>
        <dbReference type="ChEBI" id="CHEBI:597326"/>
    </ligand>
</feature>
<feature type="binding site" evidence="6">
    <location>
        <position position="435"/>
    </location>
    <ligand>
        <name>substrate</name>
    </ligand>
</feature>
<dbReference type="InterPro" id="IPR009006">
    <property type="entry name" value="Ala_racemase/Decarboxylase_C"/>
</dbReference>
<feature type="modified residue" description="N6-(pyridoxal phosphate)lysine" evidence="6">
    <location>
        <position position="106"/>
    </location>
</feature>
<feature type="binding site" evidence="6">
    <location>
        <position position="435"/>
    </location>
    <ligand>
        <name>pyridoxal 5'-phosphate</name>
        <dbReference type="ChEBI" id="CHEBI:597326"/>
    </ligand>
</feature>
<dbReference type="SUPFAM" id="SSF51419">
    <property type="entry name" value="PLP-binding barrel"/>
    <property type="match status" value="1"/>
</dbReference>
<dbReference type="PRINTS" id="PR01179">
    <property type="entry name" value="ODADCRBXLASE"/>
</dbReference>
<feature type="binding site" evidence="6">
    <location>
        <position position="288"/>
    </location>
    <ligand>
        <name>pyridoxal 5'-phosphate</name>
        <dbReference type="ChEBI" id="CHEBI:597326"/>
    </ligand>
</feature>
<evidence type="ECO:0000259" key="9">
    <source>
        <dbReference type="Pfam" id="PF00278"/>
    </source>
</evidence>
<dbReference type="Gene3D" id="3.20.20.10">
    <property type="entry name" value="Alanine racemase"/>
    <property type="match status" value="1"/>
</dbReference>
<feature type="domain" description="Orn/DAP/Arg decarboxylase 2 N-terminal" evidence="10">
    <location>
        <begin position="92"/>
        <end position="336"/>
    </location>
</feature>
<keyword evidence="3 6" id="KW-0663">Pyridoxal phosphate</keyword>
<keyword evidence="4 6" id="KW-0457">Lysine biosynthesis</keyword>
<dbReference type="PROSITE" id="PS00879">
    <property type="entry name" value="ODR_DC_2_2"/>
    <property type="match status" value="1"/>
</dbReference>
<dbReference type="InterPro" id="IPR000183">
    <property type="entry name" value="Orn/DAP/Arg_de-COase"/>
</dbReference>
<dbReference type="InterPro" id="IPR022657">
    <property type="entry name" value="De-COase2_CS"/>
</dbReference>
<comment type="similarity">
    <text evidence="6">Belongs to the Orn/Lys/Arg decarboxylase class-II family. LysA subfamily.</text>
</comment>
<comment type="cofactor">
    <cofactor evidence="1 6 8">
        <name>pyridoxal 5'-phosphate</name>
        <dbReference type="ChEBI" id="CHEBI:597326"/>
    </cofactor>
</comment>
<reference evidence="11 12" key="1">
    <citation type="submission" date="2024-09" db="EMBL/GenBank/DDBJ databases">
        <authorList>
            <person name="Sun Q."/>
            <person name="Mori K."/>
        </authorList>
    </citation>
    <scope>NUCLEOTIDE SEQUENCE [LARGE SCALE GENOMIC DNA]</scope>
    <source>
        <strain evidence="11 12">TISTR 1856</strain>
    </source>
</reference>
<evidence type="ECO:0000256" key="1">
    <source>
        <dbReference type="ARBA" id="ARBA00001933"/>
    </source>
</evidence>
<dbReference type="InterPro" id="IPR029066">
    <property type="entry name" value="PLP-binding_barrel"/>
</dbReference>
<accession>A0ABV5LMV9</accession>
<keyword evidence="2 6" id="KW-0210">Decarboxylase</keyword>
<dbReference type="RefSeq" id="WP_380136325.1">
    <property type="nucleotide sequence ID" value="NZ_JBHLUI010000006.1"/>
</dbReference>
<evidence type="ECO:0000259" key="10">
    <source>
        <dbReference type="Pfam" id="PF02784"/>
    </source>
</evidence>
<dbReference type="SUPFAM" id="SSF50621">
    <property type="entry name" value="Alanine racemase C-terminal domain-like"/>
    <property type="match status" value="1"/>
</dbReference>
<name>A0ABV5LMV9_9ACTN</name>
<comment type="subunit">
    <text evidence="6">Homodimer.</text>
</comment>
<feature type="binding site" evidence="6">
    <location>
        <position position="406"/>
    </location>
    <ligand>
        <name>substrate</name>
    </ligand>
</feature>
<keyword evidence="5 6" id="KW-0456">Lyase</keyword>
<dbReference type="InterPro" id="IPR022653">
    <property type="entry name" value="De-COase2_pyr-phos_BS"/>
</dbReference>
<dbReference type="GO" id="GO:0008836">
    <property type="term" value="F:diaminopimelate decarboxylase activity"/>
    <property type="evidence" value="ECO:0007669"/>
    <property type="project" value="UniProtKB-EC"/>
</dbReference>
<dbReference type="PRINTS" id="PR01181">
    <property type="entry name" value="DAPDCRBXLASE"/>
</dbReference>
<dbReference type="Gene3D" id="2.40.37.10">
    <property type="entry name" value="Lyase, Ornithine Decarboxylase, Chain A, domain 1"/>
    <property type="match status" value="1"/>
</dbReference>
<evidence type="ECO:0000256" key="3">
    <source>
        <dbReference type="ARBA" id="ARBA00022898"/>
    </source>
</evidence>
<dbReference type="Proteomes" id="UP001589748">
    <property type="component" value="Unassembled WGS sequence"/>
</dbReference>
<organism evidence="11 12">
    <name type="scientific">Kineococcus gynurae</name>
    <dbReference type="NCBI Taxonomy" id="452979"/>
    <lineage>
        <taxon>Bacteria</taxon>
        <taxon>Bacillati</taxon>
        <taxon>Actinomycetota</taxon>
        <taxon>Actinomycetes</taxon>
        <taxon>Kineosporiales</taxon>
        <taxon>Kineosporiaceae</taxon>
        <taxon>Kineococcus</taxon>
    </lineage>
</organism>
<evidence type="ECO:0000256" key="4">
    <source>
        <dbReference type="ARBA" id="ARBA00023154"/>
    </source>
</evidence>
<evidence type="ECO:0000256" key="5">
    <source>
        <dbReference type="ARBA" id="ARBA00023239"/>
    </source>
</evidence>
<dbReference type="EMBL" id="JBHMDM010000001">
    <property type="protein sequence ID" value="MFB9375435.1"/>
    <property type="molecule type" value="Genomic_DNA"/>
</dbReference>
<dbReference type="InterPro" id="IPR022643">
    <property type="entry name" value="De-COase2_C"/>
</dbReference>
<keyword evidence="12" id="KW-1185">Reference proteome</keyword>
<evidence type="ECO:0000313" key="12">
    <source>
        <dbReference type="Proteomes" id="UP001589748"/>
    </source>
</evidence>
<evidence type="ECO:0000256" key="2">
    <source>
        <dbReference type="ARBA" id="ARBA00022793"/>
    </source>
</evidence>
<dbReference type="InterPro" id="IPR002986">
    <property type="entry name" value="DAP_deCOOHase_LysA"/>
</dbReference>
<dbReference type="CDD" id="cd06828">
    <property type="entry name" value="PLPDE_III_DapDC"/>
    <property type="match status" value="1"/>
</dbReference>
<feature type="domain" description="Orn/DAP/Arg decarboxylase 2 C-terminal" evidence="9">
    <location>
        <begin position="339"/>
        <end position="433"/>
    </location>
</feature>
<feature type="binding site" evidence="6">
    <location>
        <position position="374"/>
    </location>
    <ligand>
        <name>substrate</name>
    </ligand>
</feature>
<dbReference type="PROSITE" id="PS00878">
    <property type="entry name" value="ODR_DC_2_1"/>
    <property type="match status" value="1"/>
</dbReference>
<evidence type="ECO:0000256" key="8">
    <source>
        <dbReference type="RuleBase" id="RU003738"/>
    </source>
</evidence>
<evidence type="ECO:0000313" key="11">
    <source>
        <dbReference type="EMBL" id="MFB9375435.1"/>
    </source>
</evidence>
<dbReference type="PANTHER" id="PTHR43727:SF2">
    <property type="entry name" value="GROUP IV DECARBOXYLASE"/>
    <property type="match status" value="1"/>
</dbReference>
<dbReference type="EC" id="4.1.1.20" evidence="6 7"/>
<proteinExistence type="inferred from homology"/>
<dbReference type="HAMAP" id="MF_02120">
    <property type="entry name" value="LysA"/>
    <property type="match status" value="1"/>
</dbReference>
<evidence type="ECO:0000256" key="6">
    <source>
        <dbReference type="HAMAP-Rule" id="MF_02120"/>
    </source>
</evidence>
<comment type="function">
    <text evidence="6">Specifically catalyzes the decarboxylation of meso-diaminopimelate (meso-DAP) to L-lysine.</text>
</comment>
<dbReference type="Pfam" id="PF02784">
    <property type="entry name" value="Orn_Arg_deC_N"/>
    <property type="match status" value="1"/>
</dbReference>
<comment type="catalytic activity">
    <reaction evidence="6 8">
        <text>meso-2,6-diaminopimelate + H(+) = L-lysine + CO2</text>
        <dbReference type="Rhea" id="RHEA:15101"/>
        <dbReference type="ChEBI" id="CHEBI:15378"/>
        <dbReference type="ChEBI" id="CHEBI:16526"/>
        <dbReference type="ChEBI" id="CHEBI:32551"/>
        <dbReference type="ChEBI" id="CHEBI:57791"/>
        <dbReference type="EC" id="4.1.1.20"/>
    </reaction>
</comment>
<comment type="pathway">
    <text evidence="6 8">Amino-acid biosynthesis; L-lysine biosynthesis via DAP pathway; L-lysine from DL-2,6-diaminopimelate: step 1/1.</text>
</comment>
<gene>
    <name evidence="6 11" type="primary">lysA</name>
    <name evidence="11" type="ORF">ACFFVI_00485</name>
</gene>
<dbReference type="PANTHER" id="PTHR43727">
    <property type="entry name" value="DIAMINOPIMELATE DECARBOXYLASE"/>
    <property type="match status" value="1"/>
</dbReference>
<dbReference type="Pfam" id="PF00278">
    <property type="entry name" value="Orn_DAP_Arg_deC"/>
    <property type="match status" value="1"/>
</dbReference>
<feature type="binding site" evidence="6">
    <location>
        <position position="333"/>
    </location>
    <ligand>
        <name>substrate</name>
    </ligand>
</feature>
<keyword evidence="6" id="KW-0028">Amino-acid biosynthesis</keyword>
<comment type="caution">
    <text evidence="11">The sequence shown here is derived from an EMBL/GenBank/DDBJ whole genome shotgun (WGS) entry which is preliminary data.</text>
</comment>
<dbReference type="InterPro" id="IPR022644">
    <property type="entry name" value="De-COase2_N"/>
</dbReference>
<evidence type="ECO:0000256" key="7">
    <source>
        <dbReference type="NCBIfam" id="TIGR01048"/>
    </source>
</evidence>
<protein>
    <recommendedName>
        <fullName evidence="6 7">Diaminopimelate decarboxylase</fullName>
        <shortName evidence="6">DAP decarboxylase</shortName>
        <shortName evidence="6">DAPDC</shortName>
        <ecNumber evidence="6 7">4.1.1.20</ecNumber>
    </recommendedName>
</protein>
<dbReference type="NCBIfam" id="TIGR01048">
    <property type="entry name" value="lysA"/>
    <property type="match status" value="1"/>
</dbReference>
<feature type="binding site" evidence="6">
    <location>
        <position position="378"/>
    </location>
    <ligand>
        <name>substrate</name>
    </ligand>
</feature>